<name>A0A9P4YTF0_9HYPO</name>
<dbReference type="InterPro" id="IPR020904">
    <property type="entry name" value="Sc_DH/Rdtase_CS"/>
</dbReference>
<gene>
    <name evidence="4" type="ORF">GMORB2_1856</name>
</gene>
<evidence type="ECO:0000313" key="4">
    <source>
        <dbReference type="EMBL" id="KAF4121449.1"/>
    </source>
</evidence>
<evidence type="ECO:0000313" key="5">
    <source>
        <dbReference type="Proteomes" id="UP000749293"/>
    </source>
</evidence>
<dbReference type="Proteomes" id="UP000749293">
    <property type="component" value="Unassembled WGS sequence"/>
</dbReference>
<keyword evidence="3" id="KW-0560">Oxidoreductase</keyword>
<dbReference type="PROSITE" id="PS00061">
    <property type="entry name" value="ADH_SHORT"/>
    <property type="match status" value="1"/>
</dbReference>
<dbReference type="EMBL" id="JAANYQ010000012">
    <property type="protein sequence ID" value="KAF4121449.1"/>
    <property type="molecule type" value="Genomic_DNA"/>
</dbReference>
<protein>
    <submittedName>
        <fullName evidence="4">NAD(P)-dependent dehydrogenase, short-chain alcohol dehydrogenase family</fullName>
    </submittedName>
</protein>
<dbReference type="PRINTS" id="PR00081">
    <property type="entry name" value="GDHRDH"/>
</dbReference>
<evidence type="ECO:0000256" key="3">
    <source>
        <dbReference type="ARBA" id="ARBA00023002"/>
    </source>
</evidence>
<proteinExistence type="inferred from homology"/>
<keyword evidence="5" id="KW-1185">Reference proteome</keyword>
<evidence type="ECO:0000256" key="1">
    <source>
        <dbReference type="ARBA" id="ARBA00006484"/>
    </source>
</evidence>
<dbReference type="Gene3D" id="3.40.50.720">
    <property type="entry name" value="NAD(P)-binding Rossmann-like Domain"/>
    <property type="match status" value="1"/>
</dbReference>
<sequence>MSVPEYKASDSVDLAQVTDFSKLAKKSVIVTGGASGLGKSYATAFVHAGAFVTVADYDVKGGEQAVSELGSNAQFVKCDVRSWEDQVAVFESAVSNSPSKGVDIVIANAGMNQEDDLFTLQDPSQPPVKPDLKVLDVNLIGPIYTAKLAIHYFRRQPDDDEHDRCLILKSSMAGYIDMPPYPQYNVSKFGVRGLMRTLRHGTWREGIRVNVVAPWYVVTPIISDLAVRFLESKGVKFATKEDCASAMLSIASMRDLNGKSDIYIYINLCRIKIHQSLTSNNIGKSFAIVPRALFGTGIIDLGLDDYSDKDVLKELHDLIRIVSPTAMKEG</sequence>
<organism evidence="4 5">
    <name type="scientific">Geosmithia morbida</name>
    <dbReference type="NCBI Taxonomy" id="1094350"/>
    <lineage>
        <taxon>Eukaryota</taxon>
        <taxon>Fungi</taxon>
        <taxon>Dikarya</taxon>
        <taxon>Ascomycota</taxon>
        <taxon>Pezizomycotina</taxon>
        <taxon>Sordariomycetes</taxon>
        <taxon>Hypocreomycetidae</taxon>
        <taxon>Hypocreales</taxon>
        <taxon>Bionectriaceae</taxon>
        <taxon>Geosmithia</taxon>
    </lineage>
</organism>
<keyword evidence="2" id="KW-0521">NADP</keyword>
<dbReference type="PANTHER" id="PTHR44229:SF4">
    <property type="entry name" value="15-HYDROXYPROSTAGLANDIN DEHYDROGENASE [NAD(+)]"/>
    <property type="match status" value="1"/>
</dbReference>
<dbReference type="InterPro" id="IPR036291">
    <property type="entry name" value="NAD(P)-bd_dom_sf"/>
</dbReference>
<dbReference type="OrthoDB" id="5371740at2759"/>
<dbReference type="GO" id="GO:0016616">
    <property type="term" value="F:oxidoreductase activity, acting on the CH-OH group of donors, NAD or NADP as acceptor"/>
    <property type="evidence" value="ECO:0007669"/>
    <property type="project" value="TreeGrafter"/>
</dbReference>
<dbReference type="PANTHER" id="PTHR44229">
    <property type="entry name" value="15-HYDROXYPROSTAGLANDIN DEHYDROGENASE [NAD(+)]"/>
    <property type="match status" value="1"/>
</dbReference>
<dbReference type="GO" id="GO:0005737">
    <property type="term" value="C:cytoplasm"/>
    <property type="evidence" value="ECO:0007669"/>
    <property type="project" value="TreeGrafter"/>
</dbReference>
<evidence type="ECO:0000256" key="2">
    <source>
        <dbReference type="ARBA" id="ARBA00022857"/>
    </source>
</evidence>
<comment type="caution">
    <text evidence="4">The sequence shown here is derived from an EMBL/GenBank/DDBJ whole genome shotgun (WGS) entry which is preliminary data.</text>
</comment>
<dbReference type="Pfam" id="PF00106">
    <property type="entry name" value="adh_short"/>
    <property type="match status" value="1"/>
</dbReference>
<dbReference type="InterPro" id="IPR002347">
    <property type="entry name" value="SDR_fam"/>
</dbReference>
<dbReference type="GeneID" id="55968086"/>
<dbReference type="RefSeq" id="XP_035320101.1">
    <property type="nucleotide sequence ID" value="XM_035463837.1"/>
</dbReference>
<dbReference type="AlphaFoldDB" id="A0A9P4YTF0"/>
<comment type="similarity">
    <text evidence="1">Belongs to the short-chain dehydrogenases/reductases (SDR) family.</text>
</comment>
<accession>A0A9P4YTF0</accession>
<dbReference type="SUPFAM" id="SSF51735">
    <property type="entry name" value="NAD(P)-binding Rossmann-fold domains"/>
    <property type="match status" value="1"/>
</dbReference>
<reference evidence="4" key="1">
    <citation type="submission" date="2020-03" db="EMBL/GenBank/DDBJ databases">
        <title>Site-based positive gene gene selection in Geosmithia morbida across the United States reveals a broad range of putative effectors and factors for local host and environmental adapation.</title>
        <authorList>
            <person name="Onufrak A."/>
            <person name="Murdoch R.W."/>
            <person name="Gazis R."/>
            <person name="Huff M."/>
            <person name="Staton M."/>
            <person name="Klingeman W."/>
            <person name="Hadziabdic D."/>
        </authorList>
    </citation>
    <scope>NUCLEOTIDE SEQUENCE</scope>
    <source>
        <strain evidence="4">1262</strain>
    </source>
</reference>